<dbReference type="EMBL" id="UINC01140374">
    <property type="protein sequence ID" value="SVD27489.1"/>
    <property type="molecule type" value="Genomic_DNA"/>
</dbReference>
<organism evidence="1">
    <name type="scientific">marine metagenome</name>
    <dbReference type="NCBI Taxonomy" id="408172"/>
    <lineage>
        <taxon>unclassified sequences</taxon>
        <taxon>metagenomes</taxon>
        <taxon>ecological metagenomes</taxon>
    </lineage>
</organism>
<sequence length="103" mass="11668">MIIEIQPTPVPVSYLSSLLRIIQAAVRETAFSSNHIDPSESHQPILLASLSEEDTKLLIEFSFADPKTTEHLDNLSKSIFQEFFHNFGEYIKTLPQPSLWGPK</sequence>
<reference evidence="1" key="1">
    <citation type="submission" date="2018-05" db="EMBL/GenBank/DDBJ databases">
        <authorList>
            <person name="Lanie J.A."/>
            <person name="Ng W.-L."/>
            <person name="Kazmierczak K.M."/>
            <person name="Andrzejewski T.M."/>
            <person name="Davidsen T.M."/>
            <person name="Wayne K.J."/>
            <person name="Tettelin H."/>
            <person name="Glass J.I."/>
            <person name="Rusch D."/>
            <person name="Podicherti R."/>
            <person name="Tsui H.-C.T."/>
            <person name="Winkler M.E."/>
        </authorList>
    </citation>
    <scope>NUCLEOTIDE SEQUENCE</scope>
</reference>
<feature type="non-terminal residue" evidence="1">
    <location>
        <position position="103"/>
    </location>
</feature>
<gene>
    <name evidence="1" type="ORF">METZ01_LOCUS380343</name>
</gene>
<accession>A0A382TZL5</accession>
<dbReference type="AlphaFoldDB" id="A0A382TZL5"/>
<evidence type="ECO:0000313" key="1">
    <source>
        <dbReference type="EMBL" id="SVD27489.1"/>
    </source>
</evidence>
<name>A0A382TZL5_9ZZZZ</name>
<proteinExistence type="predicted"/>
<protein>
    <submittedName>
        <fullName evidence="1">Uncharacterized protein</fullName>
    </submittedName>
</protein>